<dbReference type="NCBIfam" id="TIGR01597">
    <property type="entry name" value="PYST-B"/>
    <property type="match status" value="1"/>
</dbReference>
<evidence type="ECO:0008006" key="5">
    <source>
        <dbReference type="Google" id="ProtNLM"/>
    </source>
</evidence>
<keyword evidence="2" id="KW-0472">Membrane</keyword>
<evidence type="ECO:0000256" key="1">
    <source>
        <dbReference type="SAM" id="Coils"/>
    </source>
</evidence>
<dbReference type="Pfam" id="PF09592">
    <property type="entry name" value="DUF2031"/>
    <property type="match status" value="1"/>
</dbReference>
<name>A0A1D3LAF7_PLACE</name>
<keyword evidence="1" id="KW-0175">Coiled coil</keyword>
<evidence type="ECO:0000313" key="4">
    <source>
        <dbReference type="Proteomes" id="UP000195879"/>
    </source>
</evidence>
<gene>
    <name evidence="3" type="ORF">PCHDK_000535200</name>
</gene>
<dbReference type="InterPro" id="IPR006484">
    <property type="entry name" value="PYST_B"/>
</dbReference>
<proteinExistence type="predicted"/>
<evidence type="ECO:0000313" key="3">
    <source>
        <dbReference type="EMBL" id="SCL93898.1"/>
    </source>
</evidence>
<sequence length="240" mass="28564">MKVSILNFVFFTIIIWSFEYAKNELYYVNEKSIYLERNVIHFRNNRALADADNQFDLYDFYQSTLSLANQFSDCDGDDEEITNLRNIIDSHLKKHKENNALPKLNKVDKKTRRLIHELQKELEGVKKELDNIRNDKLEIQPIQDKRIIKRDENMFVSEHENFRKLENEHNWIDSSSKNELKNNPEMKKVIKKFFKKALLLSGFFLVLLISPALSFLILLIPNLFDVAKGMWKFVKFKLES</sequence>
<reference evidence="3 4" key="1">
    <citation type="submission" date="2016-08" db="EMBL/GenBank/DDBJ databases">
        <authorList>
            <consortium name="Pathogen Informatics"/>
        </authorList>
    </citation>
    <scope>NUCLEOTIDE SEQUENCE [LARGE SCALE GENOMIC DNA]</scope>
    <source>
        <strain evidence="3 4">DK</strain>
    </source>
</reference>
<dbReference type="AlphaFoldDB" id="A0A1D3LAF7"/>
<feature type="coiled-coil region" evidence="1">
    <location>
        <begin position="108"/>
        <end position="135"/>
    </location>
</feature>
<keyword evidence="2" id="KW-1133">Transmembrane helix</keyword>
<feature type="transmembrane region" description="Helical" evidence="2">
    <location>
        <begin position="197"/>
        <end position="220"/>
    </location>
</feature>
<accession>A0A1D3LAF7</accession>
<evidence type="ECO:0000256" key="2">
    <source>
        <dbReference type="SAM" id="Phobius"/>
    </source>
</evidence>
<dbReference type="EMBL" id="FMIO01000430">
    <property type="protein sequence ID" value="SCL93898.1"/>
    <property type="molecule type" value="Genomic_DNA"/>
</dbReference>
<dbReference type="Proteomes" id="UP000195879">
    <property type="component" value="Unassembled WGS sequence"/>
</dbReference>
<organism evidence="3 4">
    <name type="scientific">Plasmodium chabaudi adami</name>
    <dbReference type="NCBI Taxonomy" id="5826"/>
    <lineage>
        <taxon>Eukaryota</taxon>
        <taxon>Sar</taxon>
        <taxon>Alveolata</taxon>
        <taxon>Apicomplexa</taxon>
        <taxon>Aconoidasida</taxon>
        <taxon>Haemosporida</taxon>
        <taxon>Plasmodiidae</taxon>
        <taxon>Plasmodium</taxon>
        <taxon>Plasmodium (Vinckeia)</taxon>
    </lineage>
</organism>
<keyword evidence="2" id="KW-0812">Transmembrane</keyword>
<protein>
    <recommendedName>
        <fullName evidence="5">Fam-b protein</fullName>
    </recommendedName>
</protein>